<evidence type="ECO:0000256" key="4">
    <source>
        <dbReference type="SAM" id="MobiDB-lite"/>
    </source>
</evidence>
<evidence type="ECO:0000256" key="5">
    <source>
        <dbReference type="SAM" id="Phobius"/>
    </source>
</evidence>
<dbReference type="EMBL" id="JH711573">
    <property type="protein sequence ID" value="EIW86244.1"/>
    <property type="molecule type" value="Genomic_DNA"/>
</dbReference>
<dbReference type="GO" id="GO:0006890">
    <property type="term" value="P:retrograde vesicle-mediated transport, Golgi to endoplasmic reticulum"/>
    <property type="evidence" value="ECO:0007669"/>
    <property type="project" value="TreeGrafter"/>
</dbReference>
<feature type="transmembrane region" description="Helical" evidence="5">
    <location>
        <begin position="198"/>
        <end position="220"/>
    </location>
</feature>
<dbReference type="GeneID" id="19202495"/>
<feature type="compositionally biased region" description="Basic and acidic residues" evidence="4">
    <location>
        <begin position="29"/>
        <end position="42"/>
    </location>
</feature>
<organism evidence="6 7">
    <name type="scientific">Coniophora puteana (strain RWD-64-598)</name>
    <name type="common">Brown rot fungus</name>
    <dbReference type="NCBI Taxonomy" id="741705"/>
    <lineage>
        <taxon>Eukaryota</taxon>
        <taxon>Fungi</taxon>
        <taxon>Dikarya</taxon>
        <taxon>Basidiomycota</taxon>
        <taxon>Agaricomycotina</taxon>
        <taxon>Agaricomycetes</taxon>
        <taxon>Agaricomycetidae</taxon>
        <taxon>Boletales</taxon>
        <taxon>Coniophorineae</taxon>
        <taxon>Coniophoraceae</taxon>
        <taxon>Coniophora</taxon>
    </lineage>
</organism>
<dbReference type="KEGG" id="cput:CONPUDRAFT_148337"/>
<protein>
    <recommendedName>
        <fullName evidence="8">GET complex subunit GET2</fullName>
    </recommendedName>
</protein>
<evidence type="ECO:0000256" key="3">
    <source>
        <dbReference type="ARBA" id="ARBA00023136"/>
    </source>
</evidence>
<keyword evidence="3 5" id="KW-0472">Membrane</keyword>
<dbReference type="PANTHER" id="PTHR28263">
    <property type="entry name" value="GOLGI TO ER TRAFFIC PROTEIN 2"/>
    <property type="match status" value="1"/>
</dbReference>
<dbReference type="PANTHER" id="PTHR28263:SF1">
    <property type="entry name" value="GOLGI TO ER TRAFFIC PROTEIN 2"/>
    <property type="match status" value="1"/>
</dbReference>
<accession>A0A5M3N5A7</accession>
<evidence type="ECO:0000313" key="7">
    <source>
        <dbReference type="Proteomes" id="UP000053558"/>
    </source>
</evidence>
<dbReference type="Proteomes" id="UP000053558">
    <property type="component" value="Unassembled WGS sequence"/>
</dbReference>
<reference evidence="7" key="1">
    <citation type="journal article" date="2012" name="Science">
        <title>The Paleozoic origin of enzymatic lignin decomposition reconstructed from 31 fungal genomes.</title>
        <authorList>
            <person name="Floudas D."/>
            <person name="Binder M."/>
            <person name="Riley R."/>
            <person name="Barry K."/>
            <person name="Blanchette R.A."/>
            <person name="Henrissat B."/>
            <person name="Martinez A.T."/>
            <person name="Otillar R."/>
            <person name="Spatafora J.W."/>
            <person name="Yadav J.S."/>
            <person name="Aerts A."/>
            <person name="Benoit I."/>
            <person name="Boyd A."/>
            <person name="Carlson A."/>
            <person name="Copeland A."/>
            <person name="Coutinho P.M."/>
            <person name="de Vries R.P."/>
            <person name="Ferreira P."/>
            <person name="Findley K."/>
            <person name="Foster B."/>
            <person name="Gaskell J."/>
            <person name="Glotzer D."/>
            <person name="Gorecki P."/>
            <person name="Heitman J."/>
            <person name="Hesse C."/>
            <person name="Hori C."/>
            <person name="Igarashi K."/>
            <person name="Jurgens J.A."/>
            <person name="Kallen N."/>
            <person name="Kersten P."/>
            <person name="Kohler A."/>
            <person name="Kuees U."/>
            <person name="Kumar T.K.A."/>
            <person name="Kuo A."/>
            <person name="LaButti K."/>
            <person name="Larrondo L.F."/>
            <person name="Lindquist E."/>
            <person name="Ling A."/>
            <person name="Lombard V."/>
            <person name="Lucas S."/>
            <person name="Lundell T."/>
            <person name="Martin R."/>
            <person name="McLaughlin D.J."/>
            <person name="Morgenstern I."/>
            <person name="Morin E."/>
            <person name="Murat C."/>
            <person name="Nagy L.G."/>
            <person name="Nolan M."/>
            <person name="Ohm R.A."/>
            <person name="Patyshakuliyeva A."/>
            <person name="Rokas A."/>
            <person name="Ruiz-Duenas F.J."/>
            <person name="Sabat G."/>
            <person name="Salamov A."/>
            <person name="Samejima M."/>
            <person name="Schmutz J."/>
            <person name="Slot J.C."/>
            <person name="St John F."/>
            <person name="Stenlid J."/>
            <person name="Sun H."/>
            <person name="Sun S."/>
            <person name="Syed K."/>
            <person name="Tsang A."/>
            <person name="Wiebenga A."/>
            <person name="Young D."/>
            <person name="Pisabarro A."/>
            <person name="Eastwood D.C."/>
            <person name="Martin F."/>
            <person name="Cullen D."/>
            <person name="Grigoriev I.V."/>
            <person name="Hibbett D.S."/>
        </authorList>
    </citation>
    <scope>NUCLEOTIDE SEQUENCE [LARGE SCALE GENOMIC DNA]</scope>
    <source>
        <strain evidence="7">RWD-64-598 SS2</strain>
    </source>
</reference>
<gene>
    <name evidence="6" type="ORF">CONPUDRAFT_148337</name>
</gene>
<dbReference type="InterPro" id="IPR028143">
    <property type="entry name" value="Get2/sif1"/>
</dbReference>
<feature type="region of interest" description="Disordered" evidence="4">
    <location>
        <begin position="120"/>
        <end position="149"/>
    </location>
</feature>
<evidence type="ECO:0000256" key="2">
    <source>
        <dbReference type="ARBA" id="ARBA00022989"/>
    </source>
</evidence>
<feature type="transmembrane region" description="Helical" evidence="5">
    <location>
        <begin position="285"/>
        <end position="303"/>
    </location>
</feature>
<dbReference type="OrthoDB" id="5393181at2759"/>
<evidence type="ECO:0008006" key="8">
    <source>
        <dbReference type="Google" id="ProtNLM"/>
    </source>
</evidence>
<dbReference type="Pfam" id="PF08690">
    <property type="entry name" value="GET2"/>
    <property type="match status" value="1"/>
</dbReference>
<feature type="compositionally biased region" description="Pro residues" evidence="4">
    <location>
        <begin position="59"/>
        <end position="79"/>
    </location>
</feature>
<feature type="region of interest" description="Disordered" evidence="4">
    <location>
        <begin position="25"/>
        <end position="103"/>
    </location>
</feature>
<keyword evidence="7" id="KW-1185">Reference proteome</keyword>
<dbReference type="OMA" id="NGMKYLQ"/>
<comment type="caution">
    <text evidence="6">The sequence shown here is derived from an EMBL/GenBank/DDBJ whole genome shotgun (WGS) entry which is preliminary data.</text>
</comment>
<evidence type="ECO:0000256" key="1">
    <source>
        <dbReference type="ARBA" id="ARBA00022692"/>
    </source>
</evidence>
<keyword evidence="2 5" id="KW-1133">Transmembrane helix</keyword>
<feature type="transmembrane region" description="Helical" evidence="5">
    <location>
        <begin position="323"/>
        <end position="341"/>
    </location>
</feature>
<keyword evidence="1 5" id="KW-0812">Transmembrane</keyword>
<proteinExistence type="predicted"/>
<dbReference type="AlphaFoldDB" id="A0A5M3N5A7"/>
<feature type="transmembrane region" description="Helical" evidence="5">
    <location>
        <begin position="255"/>
        <end position="273"/>
    </location>
</feature>
<dbReference type="RefSeq" id="XP_007763128.1">
    <property type="nucleotide sequence ID" value="XM_007764938.1"/>
</dbReference>
<evidence type="ECO:0000313" key="6">
    <source>
        <dbReference type="EMBL" id="EIW86244.1"/>
    </source>
</evidence>
<sequence length="342" mass="36602">MAAARAEARRKAILARGNDRLAKLTTSARGDDAPTFVRDETPPRGAAANLSSFVGEDSPMPPPKPPAPATEPRISPAPAPFAFENSPSSTASGMPAPDPSVWSEEQQRQFFHALMGAGLGGQQAPSTGTPPQIAGSGFSSGGSRAGSLPPQQDVPGDPLAAMMAQLAQMDPSAAGKMQQQSPFMQPPMQMQPQKEPTLLQKMLPLLHVFSAWLLLAYFALWREPRAFAESAGDVVDSTVWKRWADLAWKAPGEGWGVQFVPFLWAFVTIQIILHSTRIMLGTNRFQPPMLLSLAMAYLPPPFPSLITNGLRYISLGGAFLDDLASVVFGLGVIILVSGWFAT</sequence>
<name>A0A5M3N5A7_CONPW</name>